<evidence type="ECO:0000256" key="1">
    <source>
        <dbReference type="SAM" id="MobiDB-lite"/>
    </source>
</evidence>
<sequence>MTLPPQSRKDDDCGGILNITPTESMTHGTTRQAFSLITNPIVTIVLFCARRVRLLAVAYTEKQPTLRNHEQAPPSRP</sequence>
<evidence type="ECO:0000313" key="2">
    <source>
        <dbReference type="EMBL" id="TCD72329.1"/>
    </source>
</evidence>
<dbReference type="AlphaFoldDB" id="A0A4R0S0M3"/>
<name>A0A4R0S0M3_BIFLL</name>
<dbReference type="RefSeq" id="WP_165588264.1">
    <property type="nucleotide sequence ID" value="NZ_SHPM01000038.1"/>
</dbReference>
<feature type="region of interest" description="Disordered" evidence="1">
    <location>
        <begin position="1"/>
        <end position="22"/>
    </location>
</feature>
<dbReference type="EMBL" id="SHPM01000038">
    <property type="protein sequence ID" value="TCD72329.1"/>
    <property type="molecule type" value="Genomic_DNA"/>
</dbReference>
<evidence type="ECO:0000313" key="3">
    <source>
        <dbReference type="Proteomes" id="UP000293701"/>
    </source>
</evidence>
<dbReference type="Proteomes" id="UP000293701">
    <property type="component" value="Unassembled WGS sequence"/>
</dbReference>
<reference evidence="2 3" key="1">
    <citation type="journal article" date="2018" name="Sci. Rep.">
        <title>Genomic diversity and distribution of Bifidobacterium longum subsp. longum across the human lifespan.</title>
        <authorList>
            <person name="Odamaki T."/>
            <person name="Bottacini F."/>
            <person name="Kato K."/>
            <person name="Mitsuyama E."/>
            <person name="Yoshida K."/>
            <person name="Horigome A."/>
            <person name="Xiao J.Z."/>
            <person name="van Sinderen D."/>
        </authorList>
    </citation>
    <scope>NUCLEOTIDE SEQUENCE [LARGE SCALE GENOMIC DNA]</scope>
    <source>
        <strain evidence="2 3">MCC10002</strain>
    </source>
</reference>
<comment type="caution">
    <text evidence="2">The sequence shown here is derived from an EMBL/GenBank/DDBJ whole genome shotgun (WGS) entry which is preliminary data.</text>
</comment>
<protein>
    <submittedName>
        <fullName evidence="2">Uncharacterized protein</fullName>
    </submittedName>
</protein>
<gene>
    <name evidence="2" type="ORF">MCC10002_2154</name>
</gene>
<proteinExistence type="predicted"/>
<organism evidence="2 3">
    <name type="scientific">Bifidobacterium longum subsp. longum</name>
    <dbReference type="NCBI Taxonomy" id="1679"/>
    <lineage>
        <taxon>Bacteria</taxon>
        <taxon>Bacillati</taxon>
        <taxon>Actinomycetota</taxon>
        <taxon>Actinomycetes</taxon>
        <taxon>Bifidobacteriales</taxon>
        <taxon>Bifidobacteriaceae</taxon>
        <taxon>Bifidobacterium</taxon>
    </lineage>
</organism>
<accession>A0A4R0S0M3</accession>